<proteinExistence type="predicted"/>
<comment type="caution">
    <text evidence="3">The sequence shown here is derived from an EMBL/GenBank/DDBJ whole genome shotgun (WGS) entry which is preliminary data.</text>
</comment>
<evidence type="ECO:0000259" key="2">
    <source>
        <dbReference type="Pfam" id="PF24626"/>
    </source>
</evidence>
<reference evidence="3" key="1">
    <citation type="submission" date="2024-01" db="EMBL/GenBank/DDBJ databases">
        <authorList>
            <person name="Webb A."/>
        </authorList>
    </citation>
    <scope>NUCLEOTIDE SEQUENCE</scope>
    <source>
        <strain evidence="3">Pm1</strain>
    </source>
</reference>
<evidence type="ECO:0000313" key="4">
    <source>
        <dbReference type="Proteomes" id="UP001162060"/>
    </source>
</evidence>
<name>A0AAV1UTB0_9STRA</name>
<dbReference type="AlphaFoldDB" id="A0AAV1UTB0"/>
<gene>
    <name evidence="3" type="ORF">PM001_LOCUS22067</name>
</gene>
<evidence type="ECO:0000256" key="1">
    <source>
        <dbReference type="SAM" id="MobiDB-lite"/>
    </source>
</evidence>
<dbReference type="Pfam" id="PF24626">
    <property type="entry name" value="SH3_Tf2-1"/>
    <property type="match status" value="1"/>
</dbReference>
<feature type="domain" description="Tf2-1-like SH3-like" evidence="2">
    <location>
        <begin position="101"/>
        <end position="164"/>
    </location>
</feature>
<evidence type="ECO:0000313" key="3">
    <source>
        <dbReference type="EMBL" id="CAK7936917.1"/>
    </source>
</evidence>
<dbReference type="InterPro" id="IPR056924">
    <property type="entry name" value="SH3_Tf2-1"/>
</dbReference>
<organism evidence="3 4">
    <name type="scientific">Peronospora matthiolae</name>
    <dbReference type="NCBI Taxonomy" id="2874970"/>
    <lineage>
        <taxon>Eukaryota</taxon>
        <taxon>Sar</taxon>
        <taxon>Stramenopiles</taxon>
        <taxon>Oomycota</taxon>
        <taxon>Peronosporomycetes</taxon>
        <taxon>Peronosporales</taxon>
        <taxon>Peronosporaceae</taxon>
        <taxon>Peronospora</taxon>
    </lineage>
</organism>
<dbReference type="Proteomes" id="UP001162060">
    <property type="component" value="Unassembled WGS sequence"/>
</dbReference>
<dbReference type="EMBL" id="CAKLBY020000226">
    <property type="protein sequence ID" value="CAK7936917.1"/>
    <property type="molecule type" value="Genomic_DNA"/>
</dbReference>
<protein>
    <recommendedName>
        <fullName evidence="2">Tf2-1-like SH3-like domain-containing protein</fullName>
    </recommendedName>
</protein>
<feature type="compositionally biased region" description="Acidic residues" evidence="1">
    <location>
        <begin position="1"/>
        <end position="18"/>
    </location>
</feature>
<accession>A0AAV1UTB0</accession>
<feature type="region of interest" description="Disordered" evidence="1">
    <location>
        <begin position="1"/>
        <end position="36"/>
    </location>
</feature>
<sequence length="190" mass="21188">MNADVDAIDIDDDDDDDAGIFSISNDRQSEDDDTLTGEDTVLSAVHTKRTAVDKGESGEEFLLNREAVVRFVQDSIADALDRQKRNADKHGRANVLSFDEGDLVLLSTVNLPEHAVTNVCSSKLLPKCIGPFLVLRQMGNANTIELPRKMRTHPTFYVGLLRPYYRYEPVSRCEEDLRGREPRPPSSGPL</sequence>